<gene>
    <name evidence="6" type="ORF">M231_06624</name>
</gene>
<keyword evidence="7" id="KW-1185">Reference proteome</keyword>
<dbReference type="PANTHER" id="PTHR12768:SF4">
    <property type="entry name" value="BECLIN-1"/>
    <property type="match status" value="1"/>
</dbReference>
<dbReference type="VEuPathDB" id="FungiDB:TREMEDRAFT_66889"/>
<evidence type="ECO:0000256" key="2">
    <source>
        <dbReference type="SAM" id="Coils"/>
    </source>
</evidence>
<dbReference type="Gene3D" id="1.10.418.40">
    <property type="entry name" value="Autophagy protein 6/Beclin 1"/>
    <property type="match status" value="1"/>
</dbReference>
<dbReference type="InterPro" id="IPR007243">
    <property type="entry name" value="Atg6/Beclin"/>
</dbReference>
<dbReference type="InterPro" id="IPR041691">
    <property type="entry name" value="Atg6/beclin_CC"/>
</dbReference>
<dbReference type="GO" id="GO:0000045">
    <property type="term" value="P:autophagosome assembly"/>
    <property type="evidence" value="ECO:0007669"/>
    <property type="project" value="TreeGrafter"/>
</dbReference>
<dbReference type="Pfam" id="PF17675">
    <property type="entry name" value="APG6_N"/>
    <property type="match status" value="1"/>
</dbReference>
<comment type="similarity">
    <text evidence="1">Belongs to the beclin family.</text>
</comment>
<feature type="region of interest" description="Disordered" evidence="3">
    <location>
        <begin position="412"/>
        <end position="461"/>
    </location>
</feature>
<dbReference type="Proteomes" id="UP000289152">
    <property type="component" value="Unassembled WGS sequence"/>
</dbReference>
<feature type="compositionally biased region" description="Low complexity" evidence="3">
    <location>
        <begin position="412"/>
        <end position="435"/>
    </location>
</feature>
<feature type="compositionally biased region" description="Polar residues" evidence="3">
    <location>
        <begin position="436"/>
        <end position="456"/>
    </location>
</feature>
<dbReference type="GO" id="GO:0045324">
    <property type="term" value="P:late endosome to vacuole transport"/>
    <property type="evidence" value="ECO:0007669"/>
    <property type="project" value="TreeGrafter"/>
</dbReference>
<dbReference type="GO" id="GO:0043548">
    <property type="term" value="F:phosphatidylinositol 3-kinase binding"/>
    <property type="evidence" value="ECO:0007669"/>
    <property type="project" value="TreeGrafter"/>
</dbReference>
<feature type="compositionally biased region" description="Basic and acidic residues" evidence="3">
    <location>
        <begin position="157"/>
        <end position="172"/>
    </location>
</feature>
<dbReference type="GO" id="GO:0000423">
    <property type="term" value="P:mitophagy"/>
    <property type="evidence" value="ECO:0007669"/>
    <property type="project" value="TreeGrafter"/>
</dbReference>
<dbReference type="EMBL" id="SDIL01000108">
    <property type="protein sequence ID" value="RXK36133.1"/>
    <property type="molecule type" value="Genomic_DNA"/>
</dbReference>
<evidence type="ECO:0000313" key="7">
    <source>
        <dbReference type="Proteomes" id="UP000289152"/>
    </source>
</evidence>
<dbReference type="FunCoup" id="A0A4Q1BG89">
    <property type="interactions" value="245"/>
</dbReference>
<feature type="region of interest" description="Disordered" evidence="3">
    <location>
        <begin position="156"/>
        <end position="177"/>
    </location>
</feature>
<dbReference type="GO" id="GO:0006995">
    <property type="term" value="P:cellular response to nitrogen starvation"/>
    <property type="evidence" value="ECO:0007669"/>
    <property type="project" value="TreeGrafter"/>
</dbReference>
<name>A0A4Q1BG89_TREME</name>
<feature type="domain" description="Atg6/beclin coiled-coil" evidence="5">
    <location>
        <begin position="118"/>
        <end position="266"/>
    </location>
</feature>
<feature type="domain" description="Atg6 BARA" evidence="4">
    <location>
        <begin position="271"/>
        <end position="402"/>
    </location>
</feature>
<accession>A0A4Q1BG89</accession>
<dbReference type="InParanoid" id="A0A4Q1BG89"/>
<dbReference type="AlphaFoldDB" id="A0A4Q1BG89"/>
<dbReference type="GO" id="GO:0034271">
    <property type="term" value="C:phosphatidylinositol 3-kinase complex, class III, type I"/>
    <property type="evidence" value="ECO:0007669"/>
    <property type="project" value="TreeGrafter"/>
</dbReference>
<evidence type="ECO:0000256" key="1">
    <source>
        <dbReference type="ARBA" id="ARBA00005965"/>
    </source>
</evidence>
<evidence type="ECO:0000259" key="5">
    <source>
        <dbReference type="Pfam" id="PF17675"/>
    </source>
</evidence>
<dbReference type="GO" id="GO:0030674">
    <property type="term" value="F:protein-macromolecule adaptor activity"/>
    <property type="evidence" value="ECO:0007669"/>
    <property type="project" value="TreeGrafter"/>
</dbReference>
<keyword evidence="2" id="KW-0175">Coiled coil</keyword>
<organism evidence="6 7">
    <name type="scientific">Tremella mesenterica</name>
    <name type="common">Jelly fungus</name>
    <dbReference type="NCBI Taxonomy" id="5217"/>
    <lineage>
        <taxon>Eukaryota</taxon>
        <taxon>Fungi</taxon>
        <taxon>Dikarya</taxon>
        <taxon>Basidiomycota</taxon>
        <taxon>Agaricomycotina</taxon>
        <taxon>Tremellomycetes</taxon>
        <taxon>Tremellales</taxon>
        <taxon>Tremellaceae</taxon>
        <taxon>Tremella</taxon>
    </lineage>
</organism>
<protein>
    <submittedName>
        <fullName evidence="6">Uncharacterized protein</fullName>
    </submittedName>
</protein>
<proteinExistence type="inferred from homology"/>
<sequence>MANQASQSDTLPLQLDPSLSSLTPSQYSLITSALPSPSGPSSLSPAAKLSSLPSSSRQSASIWVTANGLEPPNKGVAESFVLLSESTVTPSPALVSPGPVSASHLHALLSSRTPISHPLCLDCAGLLQSELARQREDLAKERDGYIAFERGLSRASRKAEKSTGDKRDEKGLGEYGLEGDDKEWEELMRKKVELQGEETRLIKLLQEKEKVLESVREEEERIKVEKAEMDREEDEFLLSHLSLTRTMTKLTAARGTAKTQHLLASTLLQHLESTNVYNDAFLIGHVPLSGNAGMTVGTINGLRLGGRPVVEWEEINAAWGLVALCLDRIAVKVGCVFEGYKIIPLGSFSRIDALPPSKASFELYGSTDLSLSPARLLHNRRFNLALIAFLDLLKQLLSYGWKLGRSWGMSNDQDSQISQNSQNIQNTSNQLSQNIPTSPIKSRNQPPRSEPTSIDNTGMGVNMNGKHAVGSGGNVRGESEGSGVGVGIEITKDKIAGYSIKLPSLTMGMGSMMGFNNDDHSGGEDQWTRACRGVLVVLKRILILESESERG</sequence>
<dbReference type="STRING" id="5217.A0A4Q1BG89"/>
<evidence type="ECO:0000256" key="3">
    <source>
        <dbReference type="SAM" id="MobiDB-lite"/>
    </source>
</evidence>
<dbReference type="InterPro" id="IPR038274">
    <property type="entry name" value="Atg6/Beclin_C_sf"/>
</dbReference>
<comment type="caution">
    <text evidence="6">The sequence shown here is derived from an EMBL/GenBank/DDBJ whole genome shotgun (WGS) entry which is preliminary data.</text>
</comment>
<dbReference type="PANTHER" id="PTHR12768">
    <property type="entry name" value="BECLIN 1"/>
    <property type="match status" value="1"/>
</dbReference>
<reference evidence="6 7" key="1">
    <citation type="submission" date="2016-06" db="EMBL/GenBank/DDBJ databases">
        <title>Evolution of pathogenesis and genome organization in the Tremellales.</title>
        <authorList>
            <person name="Cuomo C."/>
            <person name="Litvintseva A."/>
            <person name="Heitman J."/>
            <person name="Chen Y."/>
            <person name="Sun S."/>
            <person name="Springer D."/>
            <person name="Dromer F."/>
            <person name="Young S."/>
            <person name="Zeng Q."/>
            <person name="Chapman S."/>
            <person name="Gujja S."/>
            <person name="Saif S."/>
            <person name="Birren B."/>
        </authorList>
    </citation>
    <scope>NUCLEOTIDE SEQUENCE [LARGE SCALE GENOMIC DNA]</scope>
    <source>
        <strain evidence="6 7">ATCC 28783</strain>
    </source>
</reference>
<dbReference type="GO" id="GO:0000407">
    <property type="term" value="C:phagophore assembly site"/>
    <property type="evidence" value="ECO:0007669"/>
    <property type="project" value="TreeGrafter"/>
</dbReference>
<dbReference type="OrthoDB" id="20368at2759"/>
<feature type="coiled-coil region" evidence="2">
    <location>
        <begin position="201"/>
        <end position="235"/>
    </location>
</feature>
<evidence type="ECO:0000259" key="4">
    <source>
        <dbReference type="Pfam" id="PF04111"/>
    </source>
</evidence>
<dbReference type="GO" id="GO:0034272">
    <property type="term" value="C:phosphatidylinositol 3-kinase complex, class III, type II"/>
    <property type="evidence" value="ECO:0007669"/>
    <property type="project" value="TreeGrafter"/>
</dbReference>
<evidence type="ECO:0000313" key="6">
    <source>
        <dbReference type="EMBL" id="RXK36133.1"/>
    </source>
</evidence>
<dbReference type="Pfam" id="PF04111">
    <property type="entry name" value="APG6"/>
    <property type="match status" value="1"/>
</dbReference>
<dbReference type="InterPro" id="IPR040455">
    <property type="entry name" value="Atg6_BARA"/>
</dbReference>
<feature type="region of interest" description="Disordered" evidence="3">
    <location>
        <begin position="30"/>
        <end position="52"/>
    </location>
</feature>